<keyword evidence="1" id="KW-0472">Membrane</keyword>
<dbReference type="InterPro" id="IPR018687">
    <property type="entry name" value="DUF2177_membr"/>
</dbReference>
<keyword evidence="3" id="KW-1185">Reference proteome</keyword>
<evidence type="ECO:0000313" key="2">
    <source>
        <dbReference type="EMBL" id="OJG36036.1"/>
    </source>
</evidence>
<feature type="transmembrane region" description="Helical" evidence="1">
    <location>
        <begin position="64"/>
        <end position="83"/>
    </location>
</feature>
<evidence type="ECO:0000313" key="3">
    <source>
        <dbReference type="Proteomes" id="UP000183700"/>
    </source>
</evidence>
<protein>
    <submittedName>
        <fullName evidence="2">Uncharacterized protein</fullName>
    </submittedName>
</protein>
<dbReference type="AlphaFoldDB" id="A0A1L8SVR5"/>
<keyword evidence="1" id="KW-1133">Transmembrane helix</keyword>
<sequence>MVMIGLTYQLINKNETGGMIMISWLKIVGVAAVSFLALDLFWLLVVARKMYQQYLGNLMGQTRFGPAAIFYLIYLLGILFFIINPALEKNSLLYAIAAGGFLGLLCYGTYDLTNLATIANWPIRVTVADLIWGTFVTATVSGITVFVAQHFNWR</sequence>
<comment type="caution">
    <text evidence="2">The sequence shown here is derived from an EMBL/GenBank/DDBJ whole genome shotgun (WGS) entry which is preliminary data.</text>
</comment>
<keyword evidence="1" id="KW-0812">Transmembrane</keyword>
<organism evidence="2 3">
    <name type="scientific">Enterococcus devriesei</name>
    <dbReference type="NCBI Taxonomy" id="319970"/>
    <lineage>
        <taxon>Bacteria</taxon>
        <taxon>Bacillati</taxon>
        <taxon>Bacillota</taxon>
        <taxon>Bacilli</taxon>
        <taxon>Lactobacillales</taxon>
        <taxon>Enterococcaceae</taxon>
        <taxon>Enterococcus</taxon>
    </lineage>
</organism>
<gene>
    <name evidence="2" type="ORF">RV00_GL002180</name>
</gene>
<evidence type="ECO:0000256" key="1">
    <source>
        <dbReference type="SAM" id="Phobius"/>
    </source>
</evidence>
<dbReference type="Proteomes" id="UP000183700">
    <property type="component" value="Unassembled WGS sequence"/>
</dbReference>
<proteinExistence type="predicted"/>
<dbReference type="EMBL" id="JXKM01000004">
    <property type="protein sequence ID" value="OJG36036.1"/>
    <property type="molecule type" value="Genomic_DNA"/>
</dbReference>
<name>A0A1L8SVR5_9ENTE</name>
<reference evidence="2 3" key="1">
    <citation type="submission" date="2014-12" db="EMBL/GenBank/DDBJ databases">
        <title>Draft genome sequences of 29 type strains of Enterococci.</title>
        <authorList>
            <person name="Zhong Z."/>
            <person name="Sun Z."/>
            <person name="Liu W."/>
            <person name="Zhang W."/>
            <person name="Zhang H."/>
        </authorList>
    </citation>
    <scope>NUCLEOTIDE SEQUENCE [LARGE SCALE GENOMIC DNA]</scope>
    <source>
        <strain evidence="2 3">DSM 22802</strain>
    </source>
</reference>
<feature type="transmembrane region" description="Helical" evidence="1">
    <location>
        <begin position="130"/>
        <end position="148"/>
    </location>
</feature>
<accession>A0A1L8SVR5</accession>
<feature type="transmembrane region" description="Helical" evidence="1">
    <location>
        <begin position="21"/>
        <end position="44"/>
    </location>
</feature>
<dbReference type="Pfam" id="PF09945">
    <property type="entry name" value="DUF2177"/>
    <property type="match status" value="1"/>
</dbReference>
<dbReference type="STRING" id="319970.RV00_GL002180"/>
<feature type="transmembrane region" description="Helical" evidence="1">
    <location>
        <begin position="92"/>
        <end position="110"/>
    </location>
</feature>